<dbReference type="InterPro" id="IPR056462">
    <property type="entry name" value="HAD_RAM2/GPAT1-8"/>
</dbReference>
<accession>A0AAN9J1G9</accession>
<dbReference type="AlphaFoldDB" id="A0AAN9J1G9"/>
<dbReference type="InterPro" id="IPR002123">
    <property type="entry name" value="Plipid/glycerol_acylTrfase"/>
</dbReference>
<dbReference type="InterPro" id="IPR036412">
    <property type="entry name" value="HAD-like_sf"/>
</dbReference>
<organism evidence="17 18">
    <name type="scientific">Crotalaria pallida</name>
    <name type="common">Smooth rattlebox</name>
    <name type="synonym">Crotalaria striata</name>
    <dbReference type="NCBI Taxonomy" id="3830"/>
    <lineage>
        <taxon>Eukaryota</taxon>
        <taxon>Viridiplantae</taxon>
        <taxon>Streptophyta</taxon>
        <taxon>Embryophyta</taxon>
        <taxon>Tracheophyta</taxon>
        <taxon>Spermatophyta</taxon>
        <taxon>Magnoliopsida</taxon>
        <taxon>eudicotyledons</taxon>
        <taxon>Gunneridae</taxon>
        <taxon>Pentapetalae</taxon>
        <taxon>rosids</taxon>
        <taxon>fabids</taxon>
        <taxon>Fabales</taxon>
        <taxon>Fabaceae</taxon>
        <taxon>Papilionoideae</taxon>
        <taxon>50 kb inversion clade</taxon>
        <taxon>genistoids sensu lato</taxon>
        <taxon>core genistoids</taxon>
        <taxon>Crotalarieae</taxon>
        <taxon>Crotalaria</taxon>
    </lineage>
</organism>
<keyword evidence="5" id="KW-0808">Transferase</keyword>
<evidence type="ECO:0000313" key="18">
    <source>
        <dbReference type="Proteomes" id="UP001372338"/>
    </source>
</evidence>
<dbReference type="GO" id="GO:0016020">
    <property type="term" value="C:membrane"/>
    <property type="evidence" value="ECO:0007669"/>
    <property type="project" value="UniProtKB-SubCell"/>
</dbReference>
<gene>
    <name evidence="17" type="ORF">RIF29_04924</name>
</gene>
<evidence type="ECO:0000256" key="4">
    <source>
        <dbReference type="ARBA" id="ARBA00013113"/>
    </source>
</evidence>
<reference evidence="17 18" key="1">
    <citation type="submission" date="2024-01" db="EMBL/GenBank/DDBJ databases">
        <title>The genomes of 5 underutilized Papilionoideae crops provide insights into root nodulation and disease resistanc.</title>
        <authorList>
            <person name="Yuan L."/>
        </authorList>
    </citation>
    <scope>NUCLEOTIDE SEQUENCE [LARGE SCALE GENOMIC DNA]</scope>
    <source>
        <strain evidence="17">ZHUSHIDOU_FW_LH</strain>
        <tissue evidence="17">Leaf</tissue>
    </source>
</reference>
<dbReference type="PANTHER" id="PTHR15486">
    <property type="entry name" value="ANCIENT UBIQUITOUS PROTEIN"/>
    <property type="match status" value="1"/>
</dbReference>
<proteinExistence type="inferred from homology"/>
<comment type="pathway">
    <text evidence="2">Lipid metabolism; glycerolipid metabolism.</text>
</comment>
<evidence type="ECO:0000256" key="8">
    <source>
        <dbReference type="ARBA" id="ARBA00023136"/>
    </source>
</evidence>
<dbReference type="SUPFAM" id="SSF69593">
    <property type="entry name" value="Glycerol-3-phosphate (1)-acyltransferase"/>
    <property type="match status" value="1"/>
</dbReference>
<dbReference type="SMART" id="SM00563">
    <property type="entry name" value="PlsC"/>
    <property type="match status" value="1"/>
</dbReference>
<sequence length="511" mass="56028">MGTSTFPTVDKCNSIGREKHTVVADMDGTLLRGRSSFPYFALVAFEVGGVLRLLFYILAAPIAGLLYYFVSESAGIQVLIFASMAGMKLSSIDSVARAVLPKFYSDDLHPESWRVFSSCGRRCVLTANPRVMVEPFLKEFLGADMVLGTEIATWKGRATGLVCKPAGILVGSKKADALRKAFGEEQQPEIGLGDRLTDAPFMALCKEAYIVPPKPKVKAVTSDKLPKPIIFHDGRLVQKPTPLIALLIILWIPIAFPLACLRIAAGCLLPMNLVYYAFWALGVRVLVKGTPPPPVKKSNNNDHNQSSSSTGVLFICSHRTLLDPIFLSTALGRGIPAVTYSVSRLSEIISPIKTVRLSRDRDTDASMIKKLLQDGDLAICPEGTTCREPFLLRFSALFAELTDELVPVAMVNRMSMFHGTTARGWKGMDPFYFFMNPSPTYEVTFLNKLPKELTCGSGKSSHEVANYIQRVIAATLSYECTSFTRRDKYRALAGNDGTVVEKVKANKVMGC</sequence>
<evidence type="ECO:0000256" key="6">
    <source>
        <dbReference type="ARBA" id="ARBA00022692"/>
    </source>
</evidence>
<dbReference type="Pfam" id="PF01553">
    <property type="entry name" value="Acyltransferase"/>
    <property type="match status" value="1"/>
</dbReference>
<dbReference type="GO" id="GO:0004366">
    <property type="term" value="F:glycerol-3-phosphate O-acyltransferase activity"/>
    <property type="evidence" value="ECO:0007669"/>
    <property type="project" value="UniProtKB-EC"/>
</dbReference>
<dbReference type="CDD" id="cd06551">
    <property type="entry name" value="LPLAT"/>
    <property type="match status" value="1"/>
</dbReference>
<evidence type="ECO:0000256" key="11">
    <source>
        <dbReference type="ARBA" id="ARBA00057026"/>
    </source>
</evidence>
<dbReference type="SUPFAM" id="SSF56784">
    <property type="entry name" value="HAD-like"/>
    <property type="match status" value="1"/>
</dbReference>
<dbReference type="Gene3D" id="1.20.1440.100">
    <property type="entry name" value="SG protein - dephosphorylation function"/>
    <property type="match status" value="1"/>
</dbReference>
<evidence type="ECO:0000313" key="17">
    <source>
        <dbReference type="EMBL" id="KAK7290475.1"/>
    </source>
</evidence>
<keyword evidence="6 15" id="KW-0812">Transmembrane</keyword>
<dbReference type="FunFam" id="3.40.50.1000:FF:000243">
    <property type="entry name" value="Glycerol-3-phosphate 2-O-acyltransferase 6"/>
    <property type="match status" value="1"/>
</dbReference>
<evidence type="ECO:0000256" key="12">
    <source>
        <dbReference type="ARBA" id="ARBA00060536"/>
    </source>
</evidence>
<dbReference type="GO" id="GO:0016791">
    <property type="term" value="F:phosphatase activity"/>
    <property type="evidence" value="ECO:0007669"/>
    <property type="project" value="TreeGrafter"/>
</dbReference>
<dbReference type="EMBL" id="JAYWIO010000001">
    <property type="protein sequence ID" value="KAK7290475.1"/>
    <property type="molecule type" value="Genomic_DNA"/>
</dbReference>
<dbReference type="GO" id="GO:0090447">
    <property type="term" value="F:glycerol-3-phosphate 2-O-acyltransferase activity"/>
    <property type="evidence" value="ECO:0007669"/>
    <property type="project" value="TreeGrafter"/>
</dbReference>
<feature type="transmembrane region" description="Helical" evidence="15">
    <location>
        <begin position="39"/>
        <end position="59"/>
    </location>
</feature>
<name>A0AAN9J1G9_CROPI</name>
<comment type="caution">
    <text evidence="17">The sequence shown here is derived from an EMBL/GenBank/DDBJ whole genome shotgun (WGS) entry which is preliminary data.</text>
</comment>
<dbReference type="Proteomes" id="UP001372338">
    <property type="component" value="Unassembled WGS sequence"/>
</dbReference>
<dbReference type="GO" id="GO:0009610">
    <property type="term" value="P:response to symbiotic fungus"/>
    <property type="evidence" value="ECO:0007669"/>
    <property type="project" value="UniProtKB-ARBA"/>
</dbReference>
<dbReference type="InterPro" id="IPR023214">
    <property type="entry name" value="HAD_sf"/>
</dbReference>
<evidence type="ECO:0000256" key="5">
    <source>
        <dbReference type="ARBA" id="ARBA00022679"/>
    </source>
</evidence>
<dbReference type="GO" id="GO:0010143">
    <property type="term" value="P:cutin biosynthetic process"/>
    <property type="evidence" value="ECO:0007669"/>
    <property type="project" value="TreeGrafter"/>
</dbReference>
<evidence type="ECO:0000256" key="2">
    <source>
        <dbReference type="ARBA" id="ARBA00005175"/>
    </source>
</evidence>
<feature type="transmembrane region" description="Helical" evidence="15">
    <location>
        <begin position="243"/>
        <end position="265"/>
    </location>
</feature>
<evidence type="ECO:0000256" key="10">
    <source>
        <dbReference type="ARBA" id="ARBA00048427"/>
    </source>
</evidence>
<comment type="pathway">
    <text evidence="12">Glycerolipid metabolism.</text>
</comment>
<evidence type="ECO:0000256" key="9">
    <source>
        <dbReference type="ARBA" id="ARBA00023315"/>
    </source>
</evidence>
<dbReference type="Pfam" id="PF23270">
    <property type="entry name" value="HAD_RAM2_N"/>
    <property type="match status" value="1"/>
</dbReference>
<keyword evidence="8 15" id="KW-0472">Membrane</keyword>
<keyword evidence="18" id="KW-1185">Reference proteome</keyword>
<evidence type="ECO:0000256" key="13">
    <source>
        <dbReference type="ARBA" id="ARBA00069630"/>
    </source>
</evidence>
<protein>
    <recommendedName>
        <fullName evidence="13">Glycerol-3-phosphate acyltransferase RAM2</fullName>
        <ecNumber evidence="4">2.3.1.15</ecNumber>
    </recommendedName>
    <alternativeName>
        <fullName evidence="14">Protein REQUIRED FOR ARBUSCULAR MYCORRHIZATION 2</fullName>
    </alternativeName>
</protein>
<feature type="domain" description="Phospholipid/glycerol acyltransferase" evidence="16">
    <location>
        <begin position="312"/>
        <end position="413"/>
    </location>
</feature>
<dbReference type="Gene3D" id="3.40.50.1000">
    <property type="entry name" value="HAD superfamily/HAD-like"/>
    <property type="match status" value="1"/>
</dbReference>
<dbReference type="EC" id="2.3.1.15" evidence="4"/>
<comment type="subcellular location">
    <subcellularLocation>
        <location evidence="1">Membrane</location>
        <topology evidence="1">Multi-pass membrane protein</topology>
    </subcellularLocation>
</comment>
<evidence type="ECO:0000256" key="15">
    <source>
        <dbReference type="SAM" id="Phobius"/>
    </source>
</evidence>
<dbReference type="PANTHER" id="PTHR15486:SF96">
    <property type="entry name" value="LIPID DROPLET-REGULATING VLDL ASSEMBLY FACTOR AUP1"/>
    <property type="match status" value="1"/>
</dbReference>
<evidence type="ECO:0000259" key="16">
    <source>
        <dbReference type="SMART" id="SM00563"/>
    </source>
</evidence>
<evidence type="ECO:0000256" key="1">
    <source>
        <dbReference type="ARBA" id="ARBA00004141"/>
    </source>
</evidence>
<evidence type="ECO:0000256" key="3">
    <source>
        <dbReference type="ARBA" id="ARBA00007937"/>
    </source>
</evidence>
<keyword evidence="9" id="KW-0012">Acyltransferase</keyword>
<comment type="catalytic activity">
    <reaction evidence="10">
        <text>sn-glycerol 3-phosphate + an acyl-CoA = a 1-acyl-sn-glycero-3-phosphate + CoA</text>
        <dbReference type="Rhea" id="RHEA:15325"/>
        <dbReference type="ChEBI" id="CHEBI:57287"/>
        <dbReference type="ChEBI" id="CHEBI:57597"/>
        <dbReference type="ChEBI" id="CHEBI:57970"/>
        <dbReference type="ChEBI" id="CHEBI:58342"/>
        <dbReference type="EC" id="2.3.1.15"/>
    </reaction>
</comment>
<evidence type="ECO:0000256" key="7">
    <source>
        <dbReference type="ARBA" id="ARBA00022989"/>
    </source>
</evidence>
<keyword evidence="7 15" id="KW-1133">Transmembrane helix</keyword>
<evidence type="ECO:0000256" key="14">
    <source>
        <dbReference type="ARBA" id="ARBA00077294"/>
    </source>
</evidence>
<comment type="similarity">
    <text evidence="3">Belongs to the GPAT/DAPAT family.</text>
</comment>
<comment type="function">
    <text evidence="11">Involved in the production of cutin monomers. Esterifies acyl-group from acyl-ACP to the sn-2 position of glycerol-3-phosphate, a step in cutin biosynthesis. Required for colonization of the root by mycorrhizal fungi, and appropriate hyphopodia and arbuscule formation. Cutin monomers act as plant signals that promote colonization by arbuscular mycorrhizal fungi. This signaling function has been recruited by pathogenic oomycetes to facilitate appressoria formation and their own invasion.</text>
</comment>